<feature type="compositionally biased region" description="Polar residues" evidence="10">
    <location>
        <begin position="1399"/>
        <end position="1412"/>
    </location>
</feature>
<evidence type="ECO:0000256" key="7">
    <source>
        <dbReference type="ARBA" id="ARBA00022918"/>
    </source>
</evidence>
<evidence type="ECO:0000256" key="4">
    <source>
        <dbReference type="ARBA" id="ARBA00022722"/>
    </source>
</evidence>
<keyword evidence="7" id="KW-0695">RNA-directed DNA polymerase</keyword>
<dbReference type="GO" id="GO:0003677">
    <property type="term" value="F:DNA binding"/>
    <property type="evidence" value="ECO:0007669"/>
    <property type="project" value="UniProtKB-KW"/>
</dbReference>
<dbReference type="Gene3D" id="3.30.70.270">
    <property type="match status" value="2"/>
</dbReference>
<dbReference type="Gene3D" id="3.10.10.10">
    <property type="entry name" value="HIV Type 1 Reverse Transcriptase, subunit A, domain 1"/>
    <property type="match status" value="1"/>
</dbReference>
<keyword evidence="8" id="KW-0862">Zinc</keyword>
<dbReference type="Gene3D" id="4.10.60.10">
    <property type="entry name" value="Zinc finger, CCHC-type"/>
    <property type="match status" value="1"/>
</dbReference>
<feature type="domain" description="CCHC-type" evidence="11">
    <location>
        <begin position="306"/>
        <end position="322"/>
    </location>
</feature>
<dbReference type="Proteomes" id="UP000580250">
    <property type="component" value="Unassembled WGS sequence"/>
</dbReference>
<dbReference type="InterPro" id="IPR012337">
    <property type="entry name" value="RNaseH-like_sf"/>
</dbReference>
<evidence type="ECO:0000259" key="13">
    <source>
        <dbReference type="PROSITE" id="PS50994"/>
    </source>
</evidence>
<dbReference type="PROSITE" id="PS50158">
    <property type="entry name" value="ZF_CCHC"/>
    <property type="match status" value="2"/>
</dbReference>
<keyword evidence="4" id="KW-0540">Nuclease</keyword>
<dbReference type="InterPro" id="IPR000477">
    <property type="entry name" value="RT_dom"/>
</dbReference>
<dbReference type="Pfam" id="PF00098">
    <property type="entry name" value="zf-CCHC"/>
    <property type="match status" value="2"/>
</dbReference>
<dbReference type="FunFam" id="1.10.340.70:FF:000003">
    <property type="entry name" value="Protein CBG25708"/>
    <property type="match status" value="1"/>
</dbReference>
<dbReference type="InterPro" id="IPR050951">
    <property type="entry name" value="Retrovirus_Pol_polyprotein"/>
</dbReference>
<dbReference type="Pfam" id="PF00665">
    <property type="entry name" value="rve"/>
    <property type="match status" value="1"/>
</dbReference>
<evidence type="ECO:0000256" key="1">
    <source>
        <dbReference type="ARBA" id="ARBA00012493"/>
    </source>
</evidence>
<feature type="coiled-coil region" evidence="9">
    <location>
        <begin position="182"/>
        <end position="220"/>
    </location>
</feature>
<protein>
    <recommendedName>
        <fullName evidence="1">RNA-directed DNA polymerase</fullName>
        <ecNumber evidence="1">2.7.7.49</ecNumber>
    </recommendedName>
</protein>
<dbReference type="Pfam" id="PF00078">
    <property type="entry name" value="RVT_1"/>
    <property type="match status" value="1"/>
</dbReference>
<evidence type="ECO:0000256" key="8">
    <source>
        <dbReference type="PROSITE-ProRule" id="PRU00047"/>
    </source>
</evidence>
<dbReference type="GO" id="GO:0004519">
    <property type="term" value="F:endonuclease activity"/>
    <property type="evidence" value="ECO:0007669"/>
    <property type="project" value="UniProtKB-KW"/>
</dbReference>
<dbReference type="InterPro" id="IPR041588">
    <property type="entry name" value="Integrase_H2C2"/>
</dbReference>
<dbReference type="Pfam" id="PF23309">
    <property type="entry name" value="DUF7083"/>
    <property type="match status" value="1"/>
</dbReference>
<dbReference type="InterPro" id="IPR041373">
    <property type="entry name" value="RT_RNaseH"/>
</dbReference>
<dbReference type="SUPFAM" id="SSF57756">
    <property type="entry name" value="Retrovirus zinc finger-like domains"/>
    <property type="match status" value="1"/>
</dbReference>
<evidence type="ECO:0000256" key="2">
    <source>
        <dbReference type="ARBA" id="ARBA00022679"/>
    </source>
</evidence>
<comment type="caution">
    <text evidence="14">The sequence shown here is derived from an EMBL/GenBank/DDBJ whole genome shotgun (WGS) entry which is preliminary data.</text>
</comment>
<dbReference type="GO" id="GO:0004190">
    <property type="term" value="F:aspartic-type endopeptidase activity"/>
    <property type="evidence" value="ECO:0007669"/>
    <property type="project" value="UniProtKB-KW"/>
</dbReference>
<dbReference type="InterPro" id="IPR036875">
    <property type="entry name" value="Znf_CCHC_sf"/>
</dbReference>
<gene>
    <name evidence="14" type="ORF">MENT_LOCUS32691</name>
</gene>
<dbReference type="GO" id="GO:0015074">
    <property type="term" value="P:DNA integration"/>
    <property type="evidence" value="ECO:0007669"/>
    <property type="project" value="InterPro"/>
</dbReference>
<dbReference type="InterPro" id="IPR043502">
    <property type="entry name" value="DNA/RNA_pol_sf"/>
</dbReference>
<evidence type="ECO:0000313" key="14">
    <source>
        <dbReference type="EMBL" id="CAD2180602.1"/>
    </source>
</evidence>
<dbReference type="InterPro" id="IPR021109">
    <property type="entry name" value="Peptidase_aspartic_dom_sf"/>
</dbReference>
<dbReference type="PANTHER" id="PTHR37984">
    <property type="entry name" value="PROTEIN CBG26694"/>
    <property type="match status" value="1"/>
</dbReference>
<dbReference type="PROSITE" id="PS50878">
    <property type="entry name" value="RT_POL"/>
    <property type="match status" value="1"/>
</dbReference>
<feature type="domain" description="Reverse transcriptase" evidence="12">
    <location>
        <begin position="538"/>
        <end position="716"/>
    </location>
</feature>
<proteinExistence type="predicted"/>
<dbReference type="InterPro" id="IPR043128">
    <property type="entry name" value="Rev_trsase/Diguanyl_cyclase"/>
</dbReference>
<dbReference type="GO" id="GO:0003964">
    <property type="term" value="F:RNA-directed DNA polymerase activity"/>
    <property type="evidence" value="ECO:0007669"/>
    <property type="project" value="UniProtKB-EC"/>
</dbReference>
<dbReference type="GO" id="GO:0019899">
    <property type="term" value="F:enzyme binding"/>
    <property type="evidence" value="ECO:0007669"/>
    <property type="project" value="UniProtKB-ARBA"/>
</dbReference>
<dbReference type="Gene3D" id="3.30.420.10">
    <property type="entry name" value="Ribonuclease H-like superfamily/Ribonuclease H"/>
    <property type="match status" value="1"/>
</dbReference>
<evidence type="ECO:0000256" key="10">
    <source>
        <dbReference type="SAM" id="MobiDB-lite"/>
    </source>
</evidence>
<feature type="domain" description="Integrase catalytic" evidence="13">
    <location>
        <begin position="1093"/>
        <end position="1271"/>
    </location>
</feature>
<evidence type="ECO:0000256" key="9">
    <source>
        <dbReference type="SAM" id="Coils"/>
    </source>
</evidence>
<evidence type="ECO:0000313" key="15">
    <source>
        <dbReference type="Proteomes" id="UP000580250"/>
    </source>
</evidence>
<dbReference type="InterPro" id="IPR036397">
    <property type="entry name" value="RNaseH_sf"/>
</dbReference>
<feature type="compositionally biased region" description="Polar residues" evidence="10">
    <location>
        <begin position="238"/>
        <end position="250"/>
    </location>
</feature>
<keyword evidence="5" id="KW-0255">Endonuclease</keyword>
<dbReference type="OrthoDB" id="5854149at2759"/>
<evidence type="ECO:0000256" key="5">
    <source>
        <dbReference type="ARBA" id="ARBA00022759"/>
    </source>
</evidence>
<feature type="domain" description="CCHC-type" evidence="11">
    <location>
        <begin position="287"/>
        <end position="302"/>
    </location>
</feature>
<evidence type="ECO:0000256" key="6">
    <source>
        <dbReference type="ARBA" id="ARBA00022801"/>
    </source>
</evidence>
<dbReference type="CDD" id="cd01647">
    <property type="entry name" value="RT_LTR"/>
    <property type="match status" value="1"/>
</dbReference>
<dbReference type="Pfam" id="PF17917">
    <property type="entry name" value="RT_RNaseH"/>
    <property type="match status" value="1"/>
</dbReference>
<dbReference type="PROSITE" id="PS50994">
    <property type="entry name" value="INTEGRASE"/>
    <property type="match status" value="1"/>
</dbReference>
<dbReference type="GO" id="GO:0008270">
    <property type="term" value="F:zinc ion binding"/>
    <property type="evidence" value="ECO:0007669"/>
    <property type="project" value="UniProtKB-KW"/>
</dbReference>
<evidence type="ECO:0000256" key="3">
    <source>
        <dbReference type="ARBA" id="ARBA00022695"/>
    </source>
</evidence>
<feature type="compositionally biased region" description="Basic residues" evidence="10">
    <location>
        <begin position="1381"/>
        <end position="1391"/>
    </location>
</feature>
<reference evidence="14 15" key="1">
    <citation type="submission" date="2020-08" db="EMBL/GenBank/DDBJ databases">
        <authorList>
            <person name="Koutsovoulos G."/>
            <person name="Danchin GJ E."/>
        </authorList>
    </citation>
    <scope>NUCLEOTIDE SEQUENCE [LARGE SCALE GENOMIC DNA]</scope>
</reference>
<evidence type="ECO:0000259" key="12">
    <source>
        <dbReference type="PROSITE" id="PS50878"/>
    </source>
</evidence>
<dbReference type="InterPro" id="IPR055510">
    <property type="entry name" value="DUF7083"/>
</dbReference>
<organism evidence="14 15">
    <name type="scientific">Meloidogyne enterolobii</name>
    <name type="common">Root-knot nematode worm</name>
    <name type="synonym">Meloidogyne mayaguensis</name>
    <dbReference type="NCBI Taxonomy" id="390850"/>
    <lineage>
        <taxon>Eukaryota</taxon>
        <taxon>Metazoa</taxon>
        <taxon>Ecdysozoa</taxon>
        <taxon>Nematoda</taxon>
        <taxon>Chromadorea</taxon>
        <taxon>Rhabditida</taxon>
        <taxon>Tylenchina</taxon>
        <taxon>Tylenchomorpha</taxon>
        <taxon>Tylenchoidea</taxon>
        <taxon>Meloidogynidae</taxon>
        <taxon>Meloidogyninae</taxon>
        <taxon>Meloidogyne</taxon>
    </lineage>
</organism>
<keyword evidence="2" id="KW-0808">Transferase</keyword>
<name>A0A6V7W0K2_MELEN</name>
<keyword evidence="8" id="KW-0863">Zinc-finger</keyword>
<dbReference type="CDD" id="cd09274">
    <property type="entry name" value="RNase_HI_RT_Ty3"/>
    <property type="match status" value="1"/>
</dbReference>
<keyword evidence="9" id="KW-0175">Coiled coil</keyword>
<dbReference type="InterPro" id="IPR001878">
    <property type="entry name" value="Znf_CCHC"/>
</dbReference>
<dbReference type="EC" id="2.7.7.49" evidence="1"/>
<dbReference type="FunFam" id="3.30.420.10:FF:000063">
    <property type="entry name" value="Retrovirus-related Pol polyprotein from transposon 297-like Protein"/>
    <property type="match status" value="1"/>
</dbReference>
<dbReference type="Gene3D" id="1.10.340.70">
    <property type="match status" value="1"/>
</dbReference>
<dbReference type="Pfam" id="PF17921">
    <property type="entry name" value="Integrase_H2C2"/>
    <property type="match status" value="1"/>
</dbReference>
<dbReference type="FunFam" id="3.30.70.270:FF:000020">
    <property type="entry name" value="Transposon Tf2-6 polyprotein-like Protein"/>
    <property type="match status" value="1"/>
</dbReference>
<keyword evidence="6" id="KW-0378">Hydrolase</keyword>
<dbReference type="SUPFAM" id="SSF56672">
    <property type="entry name" value="DNA/RNA polymerases"/>
    <property type="match status" value="1"/>
</dbReference>
<feature type="compositionally biased region" description="Basic and acidic residues" evidence="10">
    <location>
        <begin position="1367"/>
        <end position="1380"/>
    </location>
</feature>
<dbReference type="Gene3D" id="2.40.70.10">
    <property type="entry name" value="Acid Proteases"/>
    <property type="match status" value="1"/>
</dbReference>
<dbReference type="GO" id="GO:0006508">
    <property type="term" value="P:proteolysis"/>
    <property type="evidence" value="ECO:0007669"/>
    <property type="project" value="UniProtKB-KW"/>
</dbReference>
<dbReference type="SUPFAM" id="SSF50630">
    <property type="entry name" value="Acid proteases"/>
    <property type="match status" value="1"/>
</dbReference>
<evidence type="ECO:0000259" key="11">
    <source>
        <dbReference type="PROSITE" id="PS50158"/>
    </source>
</evidence>
<keyword evidence="3" id="KW-0548">Nucleotidyltransferase</keyword>
<dbReference type="SMART" id="SM00343">
    <property type="entry name" value="ZnF_C2HC"/>
    <property type="match status" value="2"/>
</dbReference>
<accession>A0A6V7W0K2</accession>
<feature type="region of interest" description="Disordered" evidence="10">
    <location>
        <begin position="238"/>
        <end position="286"/>
    </location>
</feature>
<dbReference type="GO" id="GO:0042575">
    <property type="term" value="C:DNA polymerase complex"/>
    <property type="evidence" value="ECO:0007669"/>
    <property type="project" value="UniProtKB-ARBA"/>
</dbReference>
<sequence>MATFTPAQVQQLLNSFQELTNRLGVGSAGTPPNPNDVSASAATLAASLDSRIGKFNYDSEAGLTFDNWYKRYSNFFLEDGKSLPDAAKMRLLMGKLGDCEYALFSNAILPTLPDNMTFANGIAKLKELFGDSRSLFVRRYECFKMVQHQGQDISSFVAEVNAACETADLTLSKETLKCLIMVVGLRNEYHDLRQKCLQLLEEARRKNEALTLEKLGEECRAYLLIRESANSLAVANTGSSSTNAIHTKPQQWREKQRKGKPHLQGGRKILHNSPTKSKSKPNEERQCYSCGRSDHWRKDCRNRYSKCDNCGKIGHIAEICKSRKSSTNVRRIQTITASKYCLTLNAQDPEWYTISVDINGKEIEMKLDTASQISIFTENTWKKLGKPQLQEANLQVKNCNDISFETSGMFECLVSYKSKPKTLIGYVSKSIVHDLLGIPWIEELNIFPREISSEWISKERSIAEIKKETSIDAEREESLKKELKRKFPKVFDSKLGFCTKTKAHLFLKPEARPIFCKARPVPHGALQAVNEELDRLLEIGAIKPIEFSHWAAPILAVKKKSGKTRVCIDFSTGLNNALELNRHPLPRPDEIYASLRGARFFSQLDLKDAYLQIELDNESKRLCGINTHRGLMQCQRLPFGVKSAPSIFQHLMDQVLTGINGAFCYLDDVIIASRSIKEHNEILRKVFTKIQDFGLKIQPEKCKFLQSEIKFLGHVITSKGISPDPKRSEAIHKMPAPHDISSLRSFLGALNYYGKFIKTMREIRAPLDELLRKDTEWVWTEKQQKAFEKAKEILLSDLLLTHYDPSLPIIVAADASKDGIGAVISHTFPDGTEKAVEHSAITFTPAQRNYSQIEKEALALVFAVQKFHKMIYGRRFTLLTDHKPLLAIFGSKTGIPIYSANRLQRWAIILSNYDFEIKYIKTNDFGKADVLSRLIANYPKHDEDVLIANICSSTECFVNSTLGTQIQPLPVTAEDVAKHTAEDEVLQKLVLKIKEDWNNCKDIQLQPYFPKRQEIMEIEGCLVYGNRTIIPTKLRNAILKALHLAHPGVVKMKAIAKEHVYWPQINSDIERTVRQCQECQEAAKLPTKTTLTPWKTPEEVFHRVHIDFAGPCQNGHTYLLLVDAYSKWPEVYCMPNISAKNTVEALRNLVYRLGCPKEIVSDNGTQFRSSDLAKFCKEYGIKQTFTPPFHPQSNGQVERFVDTFKRGMKKGKGDKLWCEKMLLAYRSTPHSALQGHSPDQLFLGRKLRTKLTLVHPAEQKKIPIEKRNREEYTKKMANQFNQKHGAKNSSFAPKDPVYLLNFRQNKTHWLPGTIIERVGNSPTYRVSVPSLGRDVHRHANQLRRRFMSDDTDHSVQIPPHQSQGSPKLKEMHQPEKEKISRRYPSRQRFQRKILDPDPSKTQYEFNPVGASS</sequence>
<dbReference type="SUPFAM" id="SSF53098">
    <property type="entry name" value="Ribonuclease H-like"/>
    <property type="match status" value="1"/>
</dbReference>
<dbReference type="InterPro" id="IPR001584">
    <property type="entry name" value="Integrase_cat-core"/>
</dbReference>
<dbReference type="EMBL" id="CAJEWN010000375">
    <property type="protein sequence ID" value="CAD2180602.1"/>
    <property type="molecule type" value="Genomic_DNA"/>
</dbReference>
<feature type="region of interest" description="Disordered" evidence="10">
    <location>
        <begin position="1348"/>
        <end position="1412"/>
    </location>
</feature>
<keyword evidence="8" id="KW-0479">Metal-binding</keyword>
<dbReference type="PANTHER" id="PTHR37984:SF5">
    <property type="entry name" value="PROTEIN NYNRIN-LIKE"/>
    <property type="match status" value="1"/>
</dbReference>